<evidence type="ECO:0000313" key="3">
    <source>
        <dbReference type="Proteomes" id="UP000005387"/>
    </source>
</evidence>
<name>E0IEN6_9BACL</name>
<dbReference type="InterPro" id="IPR036108">
    <property type="entry name" value="4pyrrol_syn_uPrphyn_synt_sf"/>
</dbReference>
<evidence type="ECO:0000313" key="2">
    <source>
        <dbReference type="EMBL" id="EFM09124.1"/>
    </source>
</evidence>
<feature type="domain" description="Tetrapyrrole biosynthesis uroporphyrinogen III synthase" evidence="1">
    <location>
        <begin position="19"/>
        <end position="258"/>
    </location>
</feature>
<reference evidence="2 3" key="1">
    <citation type="submission" date="2010-07" db="EMBL/GenBank/DDBJ databases">
        <title>The draft genome of Paenibacillus curdlanolyticus YK9.</title>
        <authorList>
            <consortium name="US DOE Joint Genome Institute (JGI-PGF)"/>
            <person name="Lucas S."/>
            <person name="Copeland A."/>
            <person name="Lapidus A."/>
            <person name="Cheng J.-F."/>
            <person name="Bruce D."/>
            <person name="Goodwin L."/>
            <person name="Pitluck S."/>
            <person name="Land M.L."/>
            <person name="Hauser L."/>
            <person name="Chang Y.-J."/>
            <person name="Jeffries C."/>
            <person name="Anderson I.J."/>
            <person name="Johnson E."/>
            <person name="Loganathan U."/>
            <person name="Mulhopadhyay B."/>
            <person name="Kyrpides N."/>
            <person name="Woyke T.J."/>
        </authorList>
    </citation>
    <scope>NUCLEOTIDE SEQUENCE [LARGE SCALE GENOMIC DNA]</scope>
    <source>
        <strain evidence="2 3">YK9</strain>
    </source>
</reference>
<dbReference type="PANTHER" id="PTHR40082">
    <property type="entry name" value="BLR5956 PROTEIN"/>
    <property type="match status" value="1"/>
</dbReference>
<dbReference type="STRING" id="717606.PaecuDRAFT_4127"/>
<dbReference type="GO" id="GO:0006780">
    <property type="term" value="P:uroporphyrinogen III biosynthetic process"/>
    <property type="evidence" value="ECO:0007669"/>
    <property type="project" value="InterPro"/>
</dbReference>
<gene>
    <name evidence="2" type="ORF">PaecuDRAFT_4127</name>
</gene>
<dbReference type="eggNOG" id="COG1587">
    <property type="taxonomic scope" value="Bacteria"/>
</dbReference>
<keyword evidence="3" id="KW-1185">Reference proteome</keyword>
<dbReference type="RefSeq" id="WP_006040110.1">
    <property type="nucleotide sequence ID" value="NZ_AEDD01000012.1"/>
</dbReference>
<dbReference type="SUPFAM" id="SSF69618">
    <property type="entry name" value="HemD-like"/>
    <property type="match status" value="1"/>
</dbReference>
<dbReference type="GO" id="GO:0004852">
    <property type="term" value="F:uroporphyrinogen-III synthase activity"/>
    <property type="evidence" value="ECO:0007669"/>
    <property type="project" value="InterPro"/>
</dbReference>
<dbReference type="NCBIfam" id="NF004584">
    <property type="entry name" value="PRK05928.2-1"/>
    <property type="match status" value="1"/>
</dbReference>
<dbReference type="Gene3D" id="3.40.50.10090">
    <property type="match status" value="2"/>
</dbReference>
<protein>
    <submittedName>
        <fullName evidence="2">Uroporphyrinogen III synthase HEM4</fullName>
    </submittedName>
</protein>
<sequence length="310" mass="32978">MVRLEGKKIAITGPRKAEDMARMIGKFGGEAVVRPAQGTVFLDDSQFAEQLQSLIEQPVDWLVLTTGVGTEALLSTAEKLGQLDRFIETLRGVKLAARGYKTVNVLRRLGLTPLVRDEDGTTAGLLRLMEPHDLSGQRVGLQLYGDPAPRLNAVLQSWGAECEEILPYRHIPPEGDVVSQLLGEIVAGAVDAVAFTSTVQVRYVMEQATTAGMRQQVLDVFAGPVLAVAVGKVTAEALYEEGVARVLFPEEERMGSMVVAMSKYYDSGAADGTLGIGSSDATLDPSTADEAIIDAANAVGECAGGMANRT</sequence>
<dbReference type="PANTHER" id="PTHR40082:SF1">
    <property type="entry name" value="BLR5956 PROTEIN"/>
    <property type="match status" value="1"/>
</dbReference>
<dbReference type="AlphaFoldDB" id="E0IEN6"/>
<dbReference type="EMBL" id="AEDD01000012">
    <property type="protein sequence ID" value="EFM09124.1"/>
    <property type="molecule type" value="Genomic_DNA"/>
</dbReference>
<organism evidence="2 3">
    <name type="scientific">Paenibacillus curdlanolyticus YK9</name>
    <dbReference type="NCBI Taxonomy" id="717606"/>
    <lineage>
        <taxon>Bacteria</taxon>
        <taxon>Bacillati</taxon>
        <taxon>Bacillota</taxon>
        <taxon>Bacilli</taxon>
        <taxon>Bacillales</taxon>
        <taxon>Paenibacillaceae</taxon>
        <taxon>Paenibacillus</taxon>
    </lineage>
</organism>
<dbReference type="CDD" id="cd06578">
    <property type="entry name" value="HemD"/>
    <property type="match status" value="1"/>
</dbReference>
<accession>E0IEN6</accession>
<evidence type="ECO:0000259" key="1">
    <source>
        <dbReference type="Pfam" id="PF02602"/>
    </source>
</evidence>
<dbReference type="InterPro" id="IPR003754">
    <property type="entry name" value="4pyrrol_synth_uPrphyn_synth"/>
</dbReference>
<proteinExistence type="predicted"/>
<dbReference type="InterPro" id="IPR039793">
    <property type="entry name" value="UROS/Hem4"/>
</dbReference>
<dbReference type="Pfam" id="PF02602">
    <property type="entry name" value="HEM4"/>
    <property type="match status" value="1"/>
</dbReference>
<dbReference type="Proteomes" id="UP000005387">
    <property type="component" value="Unassembled WGS sequence"/>
</dbReference>
<dbReference type="OrthoDB" id="9775656at2"/>